<name>A0ABR2UAJ2_9ROSI</name>
<evidence type="ECO:0000313" key="2">
    <source>
        <dbReference type="Proteomes" id="UP001396334"/>
    </source>
</evidence>
<organism evidence="1 2">
    <name type="scientific">Hibiscus sabdariffa</name>
    <name type="common">roselle</name>
    <dbReference type="NCBI Taxonomy" id="183260"/>
    <lineage>
        <taxon>Eukaryota</taxon>
        <taxon>Viridiplantae</taxon>
        <taxon>Streptophyta</taxon>
        <taxon>Embryophyta</taxon>
        <taxon>Tracheophyta</taxon>
        <taxon>Spermatophyta</taxon>
        <taxon>Magnoliopsida</taxon>
        <taxon>eudicotyledons</taxon>
        <taxon>Gunneridae</taxon>
        <taxon>Pentapetalae</taxon>
        <taxon>rosids</taxon>
        <taxon>malvids</taxon>
        <taxon>Malvales</taxon>
        <taxon>Malvaceae</taxon>
        <taxon>Malvoideae</taxon>
        <taxon>Hibiscus</taxon>
    </lineage>
</organism>
<gene>
    <name evidence="1" type="ORF">V6N11_052616</name>
</gene>
<comment type="caution">
    <text evidence="1">The sequence shown here is derived from an EMBL/GenBank/DDBJ whole genome shotgun (WGS) entry which is preliminary data.</text>
</comment>
<keyword evidence="2" id="KW-1185">Reference proteome</keyword>
<reference evidence="1 2" key="1">
    <citation type="journal article" date="2024" name="G3 (Bethesda)">
        <title>Genome assembly of Hibiscus sabdariffa L. provides insights into metabolisms of medicinal natural products.</title>
        <authorList>
            <person name="Kim T."/>
        </authorList>
    </citation>
    <scope>NUCLEOTIDE SEQUENCE [LARGE SCALE GENOMIC DNA]</scope>
    <source>
        <strain evidence="1">TK-2024</strain>
        <tissue evidence="1">Old leaves</tissue>
    </source>
</reference>
<dbReference type="Proteomes" id="UP001396334">
    <property type="component" value="Unassembled WGS sequence"/>
</dbReference>
<evidence type="ECO:0000313" key="1">
    <source>
        <dbReference type="EMBL" id="KAK9046738.1"/>
    </source>
</evidence>
<sequence>MFTASSFLDAHCGVLCVPISCWLLIVGLQRRWPLWHESRGSILFVLQRVTAQLVCVLLPRLSTSSLVLDSLVVMTMRQCFFAVVFRSLLYMFCRWKLNTYGAKTLAEGNASEGQWLLGFSKTIGKCSALEAKLFIGLQHAWNLDALFSLEWPSGR</sequence>
<proteinExistence type="predicted"/>
<accession>A0ABR2UAJ2</accession>
<protein>
    <submittedName>
        <fullName evidence="1">Uncharacterized protein</fullName>
    </submittedName>
</protein>
<dbReference type="EMBL" id="JBBPBN010000001">
    <property type="protein sequence ID" value="KAK9046738.1"/>
    <property type="molecule type" value="Genomic_DNA"/>
</dbReference>